<comment type="catalytic activity">
    <reaction evidence="1">
        <text>ATP + protein L-histidine = ADP + protein N-phospho-L-histidine.</text>
        <dbReference type="EC" id="2.7.13.3"/>
    </reaction>
</comment>
<dbReference type="EC" id="2.7.13.3" evidence="3"/>
<keyword evidence="16" id="KW-1185">Reference proteome</keyword>
<feature type="region of interest" description="Disordered" evidence="11">
    <location>
        <begin position="568"/>
        <end position="591"/>
    </location>
</feature>
<feature type="region of interest" description="Disordered" evidence="11">
    <location>
        <begin position="119"/>
        <end position="249"/>
    </location>
</feature>
<dbReference type="InterPro" id="IPR050428">
    <property type="entry name" value="TCS_sensor_his_kinase"/>
</dbReference>
<dbReference type="Pfam" id="PF02518">
    <property type="entry name" value="HATPase_c"/>
    <property type="match status" value="1"/>
</dbReference>
<feature type="compositionally biased region" description="Acidic residues" evidence="11">
    <location>
        <begin position="174"/>
        <end position="197"/>
    </location>
</feature>
<dbReference type="InterPro" id="IPR036097">
    <property type="entry name" value="HisK_dim/P_sf"/>
</dbReference>
<feature type="compositionally biased region" description="Basic and acidic residues" evidence="11">
    <location>
        <begin position="198"/>
        <end position="226"/>
    </location>
</feature>
<evidence type="ECO:0000256" key="1">
    <source>
        <dbReference type="ARBA" id="ARBA00000085"/>
    </source>
</evidence>
<protein>
    <recommendedName>
        <fullName evidence="3">histidine kinase</fullName>
        <ecNumber evidence="3">2.7.13.3</ecNumber>
    </recommendedName>
</protein>
<gene>
    <name evidence="15" type="ORF">GCM10018785_38440</name>
</gene>
<dbReference type="SMART" id="SM00304">
    <property type="entry name" value="HAMP"/>
    <property type="match status" value="1"/>
</dbReference>
<keyword evidence="4" id="KW-0597">Phosphoprotein</keyword>
<keyword evidence="9" id="KW-0902">Two-component regulatory system</keyword>
<dbReference type="PROSITE" id="PS50885">
    <property type="entry name" value="HAMP"/>
    <property type="match status" value="1"/>
</dbReference>
<evidence type="ECO:0000256" key="12">
    <source>
        <dbReference type="SAM" id="Phobius"/>
    </source>
</evidence>
<dbReference type="InterPro" id="IPR004358">
    <property type="entry name" value="Sig_transdc_His_kin-like_C"/>
</dbReference>
<name>A0A918ZR24_9ACTN</name>
<dbReference type="CDD" id="cd06225">
    <property type="entry name" value="HAMP"/>
    <property type="match status" value="1"/>
</dbReference>
<evidence type="ECO:0000256" key="5">
    <source>
        <dbReference type="ARBA" id="ARBA00022679"/>
    </source>
</evidence>
<feature type="domain" description="Histidine kinase" evidence="13">
    <location>
        <begin position="369"/>
        <end position="572"/>
    </location>
</feature>
<keyword evidence="6 12" id="KW-0812">Transmembrane</keyword>
<comment type="caution">
    <text evidence="15">The sequence shown here is derived from an EMBL/GenBank/DDBJ whole genome shotgun (WGS) entry which is preliminary data.</text>
</comment>
<dbReference type="FunFam" id="1.10.287.130:FF:000009">
    <property type="entry name" value="Two-component sensor histidine kinase"/>
    <property type="match status" value="1"/>
</dbReference>
<dbReference type="Gene3D" id="1.10.287.130">
    <property type="match status" value="1"/>
</dbReference>
<reference evidence="15" key="2">
    <citation type="submission" date="2020-09" db="EMBL/GenBank/DDBJ databases">
        <authorList>
            <person name="Sun Q."/>
            <person name="Ohkuma M."/>
        </authorList>
    </citation>
    <scope>NUCLEOTIDE SEQUENCE</scope>
    <source>
        <strain evidence="15">JCM 4784</strain>
    </source>
</reference>
<evidence type="ECO:0000256" key="6">
    <source>
        <dbReference type="ARBA" id="ARBA00022692"/>
    </source>
</evidence>
<dbReference type="Gene3D" id="3.30.565.10">
    <property type="entry name" value="Histidine kinase-like ATPase, C-terminal domain"/>
    <property type="match status" value="1"/>
</dbReference>
<dbReference type="PANTHER" id="PTHR45436">
    <property type="entry name" value="SENSOR HISTIDINE KINASE YKOH"/>
    <property type="match status" value="1"/>
</dbReference>
<evidence type="ECO:0000256" key="9">
    <source>
        <dbReference type="ARBA" id="ARBA00023012"/>
    </source>
</evidence>
<dbReference type="RefSeq" id="WP_190137204.1">
    <property type="nucleotide sequence ID" value="NZ_BNBT01000055.1"/>
</dbReference>
<dbReference type="SUPFAM" id="SSF47384">
    <property type="entry name" value="Homodimeric domain of signal transducing histidine kinase"/>
    <property type="match status" value="1"/>
</dbReference>
<evidence type="ECO:0000313" key="15">
    <source>
        <dbReference type="EMBL" id="GHE65932.1"/>
    </source>
</evidence>
<dbReference type="SUPFAM" id="SSF55874">
    <property type="entry name" value="ATPase domain of HSP90 chaperone/DNA topoisomerase II/histidine kinase"/>
    <property type="match status" value="1"/>
</dbReference>
<comment type="subcellular location">
    <subcellularLocation>
        <location evidence="2">Cell membrane</location>
    </subcellularLocation>
</comment>
<dbReference type="PROSITE" id="PS50109">
    <property type="entry name" value="HIS_KIN"/>
    <property type="match status" value="1"/>
</dbReference>
<dbReference type="PANTHER" id="PTHR45436:SF5">
    <property type="entry name" value="SENSOR HISTIDINE KINASE TRCS"/>
    <property type="match status" value="1"/>
</dbReference>
<dbReference type="SMART" id="SM00387">
    <property type="entry name" value="HATPase_c"/>
    <property type="match status" value="1"/>
</dbReference>
<feature type="transmembrane region" description="Helical" evidence="12">
    <location>
        <begin position="40"/>
        <end position="63"/>
    </location>
</feature>
<feature type="region of interest" description="Disordered" evidence="11">
    <location>
        <begin position="1"/>
        <end position="26"/>
    </location>
</feature>
<evidence type="ECO:0000256" key="2">
    <source>
        <dbReference type="ARBA" id="ARBA00004236"/>
    </source>
</evidence>
<reference evidence="15" key="1">
    <citation type="journal article" date="2014" name="Int. J. Syst. Evol. Microbiol.">
        <title>Complete genome sequence of Corynebacterium casei LMG S-19264T (=DSM 44701T), isolated from a smear-ripened cheese.</title>
        <authorList>
            <consortium name="US DOE Joint Genome Institute (JGI-PGF)"/>
            <person name="Walter F."/>
            <person name="Albersmeier A."/>
            <person name="Kalinowski J."/>
            <person name="Ruckert C."/>
        </authorList>
    </citation>
    <scope>NUCLEOTIDE SEQUENCE</scope>
    <source>
        <strain evidence="15">JCM 4784</strain>
    </source>
</reference>
<evidence type="ECO:0000256" key="4">
    <source>
        <dbReference type="ARBA" id="ARBA00022553"/>
    </source>
</evidence>
<keyword evidence="8 12" id="KW-1133">Transmembrane helix</keyword>
<dbReference type="PRINTS" id="PR00344">
    <property type="entry name" value="BCTRLSENSOR"/>
</dbReference>
<dbReference type="Gene3D" id="6.10.340.10">
    <property type="match status" value="1"/>
</dbReference>
<accession>A0A918ZR24</accession>
<evidence type="ECO:0000256" key="11">
    <source>
        <dbReference type="SAM" id="MobiDB-lite"/>
    </source>
</evidence>
<dbReference type="InterPro" id="IPR003594">
    <property type="entry name" value="HATPase_dom"/>
</dbReference>
<keyword evidence="5" id="KW-0808">Transferase</keyword>
<dbReference type="SMART" id="SM00388">
    <property type="entry name" value="HisKA"/>
    <property type="match status" value="1"/>
</dbReference>
<evidence type="ECO:0000259" key="13">
    <source>
        <dbReference type="PROSITE" id="PS50109"/>
    </source>
</evidence>
<evidence type="ECO:0000313" key="16">
    <source>
        <dbReference type="Proteomes" id="UP000608024"/>
    </source>
</evidence>
<feature type="domain" description="HAMP" evidence="14">
    <location>
        <begin position="307"/>
        <end position="361"/>
    </location>
</feature>
<feature type="transmembrane region" description="Helical" evidence="12">
    <location>
        <begin position="283"/>
        <end position="305"/>
    </location>
</feature>
<proteinExistence type="predicted"/>
<dbReference type="Proteomes" id="UP000608024">
    <property type="component" value="Unassembled WGS sequence"/>
</dbReference>
<feature type="compositionally biased region" description="Basic and acidic residues" evidence="11">
    <location>
        <begin position="7"/>
        <end position="26"/>
    </location>
</feature>
<evidence type="ECO:0000256" key="10">
    <source>
        <dbReference type="ARBA" id="ARBA00023136"/>
    </source>
</evidence>
<evidence type="ECO:0000256" key="8">
    <source>
        <dbReference type="ARBA" id="ARBA00022989"/>
    </source>
</evidence>
<dbReference type="InterPro" id="IPR003660">
    <property type="entry name" value="HAMP_dom"/>
</dbReference>
<dbReference type="InterPro" id="IPR003661">
    <property type="entry name" value="HisK_dim/P_dom"/>
</dbReference>
<evidence type="ECO:0000256" key="3">
    <source>
        <dbReference type="ARBA" id="ARBA00012438"/>
    </source>
</evidence>
<dbReference type="CDD" id="cd00082">
    <property type="entry name" value="HisKA"/>
    <property type="match status" value="1"/>
</dbReference>
<dbReference type="GO" id="GO:0000155">
    <property type="term" value="F:phosphorelay sensor kinase activity"/>
    <property type="evidence" value="ECO:0007669"/>
    <property type="project" value="InterPro"/>
</dbReference>
<sequence length="591" mass="62083">MTRPSGRVHEPSGRVREPSGRVREPSGRVRRLFGSVRARAAVAATAVVALALVAAGAAVLLSLRSSLVDQADTQAESAAREVASQLATNVPYGDLDLPDGDDNPVRVLDEDGRVVAHSDELERISGHRLAAVRPGPTAGADAPASASPSTPASASASVSRPGAAAPTPGTREPGDDDTDAGDPEDTDDPEDAAEDREEAARDAAEERRDAAEEKAEAAGEDGDRLGPGEIDDETHVSEGTATVDGETRDHRFAAVRVNTESKGELTVVAGAPLTAEQNAVTTALTAMLIGFPLLLAVIAAVTWLVTRRALRPVDAIRAEMAAITASEDLARRVPEPDTHDEIARLARTTNETLAALQTSVERQRRFVADASHELRSPIASLRTQLEVGAAHPELLDVAGAVEDTVRLQELAADLLLLARLDAGEKPGQGRVELAALAREELSQRPSDRVPVTLELESVEVAGSRGQLARVLGNLVTNAQRHARSRVTVTTRTDGDRAVLAVADDGDGVPPAERERIFERFVRLDDARTRDEGGAGLGLAIARDVAARHGGSLTVGEAPGGGALFTLTLPRASRERPEGPRGTARPATDDRH</sequence>
<evidence type="ECO:0000259" key="14">
    <source>
        <dbReference type="PROSITE" id="PS50885"/>
    </source>
</evidence>
<feature type="compositionally biased region" description="Low complexity" evidence="11">
    <location>
        <begin position="134"/>
        <end position="166"/>
    </location>
</feature>
<dbReference type="Pfam" id="PF00672">
    <property type="entry name" value="HAMP"/>
    <property type="match status" value="1"/>
</dbReference>
<keyword evidence="10 12" id="KW-0472">Membrane</keyword>
<organism evidence="15 16">
    <name type="scientific">Streptomyces longispororuber</name>
    <dbReference type="NCBI Taxonomy" id="68230"/>
    <lineage>
        <taxon>Bacteria</taxon>
        <taxon>Bacillati</taxon>
        <taxon>Actinomycetota</taxon>
        <taxon>Actinomycetes</taxon>
        <taxon>Kitasatosporales</taxon>
        <taxon>Streptomycetaceae</taxon>
        <taxon>Streptomyces</taxon>
    </lineage>
</organism>
<dbReference type="GO" id="GO:0005886">
    <property type="term" value="C:plasma membrane"/>
    <property type="evidence" value="ECO:0007669"/>
    <property type="project" value="UniProtKB-SubCell"/>
</dbReference>
<dbReference type="AlphaFoldDB" id="A0A918ZR24"/>
<dbReference type="InterPro" id="IPR005467">
    <property type="entry name" value="His_kinase_dom"/>
</dbReference>
<dbReference type="Pfam" id="PF00512">
    <property type="entry name" value="HisKA"/>
    <property type="match status" value="1"/>
</dbReference>
<dbReference type="EMBL" id="BNBT01000055">
    <property type="protein sequence ID" value="GHE65932.1"/>
    <property type="molecule type" value="Genomic_DNA"/>
</dbReference>
<keyword evidence="7" id="KW-0418">Kinase</keyword>
<dbReference type="InterPro" id="IPR036890">
    <property type="entry name" value="HATPase_C_sf"/>
</dbReference>
<evidence type="ECO:0000256" key="7">
    <source>
        <dbReference type="ARBA" id="ARBA00022777"/>
    </source>
</evidence>